<dbReference type="InterPro" id="IPR027417">
    <property type="entry name" value="P-loop_NTPase"/>
</dbReference>
<name>A0AAF0FHU5_9CAUD</name>
<dbReference type="InterPro" id="IPR054762">
    <property type="entry name" value="Gp19_RNaseH-like"/>
</dbReference>
<proteinExistence type="predicted"/>
<evidence type="ECO:0000313" key="2">
    <source>
        <dbReference type="EMBL" id="WFG40847.1"/>
    </source>
</evidence>
<dbReference type="Gene3D" id="3.30.420.240">
    <property type="match status" value="1"/>
</dbReference>
<dbReference type="InterPro" id="IPR047987">
    <property type="entry name" value="Gp19-like_virus"/>
</dbReference>
<keyword evidence="3" id="KW-1185">Reference proteome</keyword>
<dbReference type="NCBIfam" id="NF033889">
    <property type="entry name" value="termin_lrg_T7"/>
    <property type="match status" value="1"/>
</dbReference>
<sequence length="601" mass="67138">MARPNDREFKPGERWAELDMLRAEYPTFKPFIFDVMTGLLGFECSDIQLDIAEFLEFGPKERMIQAQRGQAKTTITAAYAVWRLIHQPNARVLIVSAGGTQATEIANWIIQIIDNMEELACLRPDRSAGDRSSVEAYDVHHELKGPEKSPSIACVGITSNMQGKRADILIADDIESAKNSQTELMRERLTLLTKDFASICSDGDIIYLGTPQSIDSVYNGLFSRGYSIRIWPGRYPTEDEEPNYGQFLAPLIRKKMEADPSLRTGGGPSGTRGMNVDTVLPGLSEEKLCKKEIDQGAAYFQLQHMLDTRLSDAGRFPLKSDKLVFMQISETTAPLEIFVQRGPATMLTTPQSFYTSDTYYRAAEFGREHAKFTGCHMAVDPSGKGSDETTYAVTKFLAGRVFLVDFGAVPGGVDEDALEALTAVAVRWKPNHISIEKNFGDGALASVWKPKLLRVHRCEVEDVWASGQKELRIIDSLEPVIGSGRLIVDESLLSKDVELCEHHPLEKRASFSFFYQLSRLTRDKQSLKHDDRLDAVAWSVKHWTEALAQDSLKVVNQQRKKAFAERMRDPLGDGTRLPAHTLAKLGLGTGKGAISRVRRRF</sequence>
<reference evidence="2" key="1">
    <citation type="submission" date="2023-02" db="EMBL/GenBank/DDBJ databases">
        <authorList>
            <person name="Rihtman B."/>
        </authorList>
    </citation>
    <scope>NUCLEOTIDE SEQUENCE</scope>
</reference>
<evidence type="ECO:0000259" key="1">
    <source>
        <dbReference type="Pfam" id="PF22530"/>
    </source>
</evidence>
<dbReference type="Pfam" id="PF22530">
    <property type="entry name" value="Terminase-T7_RNaseH-like"/>
    <property type="match status" value="1"/>
</dbReference>
<dbReference type="SUPFAM" id="SSF52540">
    <property type="entry name" value="P-loop containing nucleoside triphosphate hydrolases"/>
    <property type="match status" value="1"/>
</dbReference>
<dbReference type="Proteomes" id="UP001218881">
    <property type="component" value="Segment"/>
</dbReference>
<feature type="domain" description="Terminase large subunit ribonuclease H-like" evidence="1">
    <location>
        <begin position="379"/>
        <end position="486"/>
    </location>
</feature>
<organism evidence="2 3">
    <name type="scientific">Paracoccus phage ParKuw1</name>
    <dbReference type="NCBI Taxonomy" id="3032415"/>
    <lineage>
        <taxon>Viruses</taxon>
        <taxon>Duplodnaviria</taxon>
        <taxon>Heunggongvirae</taxon>
        <taxon>Uroviricota</taxon>
        <taxon>Caudoviricetes</taxon>
        <taxon>Autographivirales</taxon>
        <taxon>Autographivirales incertae sedis</taxon>
        <taxon>Kuwvirus</taxon>
        <taxon>Kuwvirus ParKuw1</taxon>
    </lineage>
</organism>
<dbReference type="EMBL" id="OQ376857">
    <property type="protein sequence ID" value="WFG40847.1"/>
    <property type="molecule type" value="Genomic_DNA"/>
</dbReference>
<dbReference type="Gene3D" id="3.40.50.300">
    <property type="entry name" value="P-loop containing nucleotide triphosphate hydrolases"/>
    <property type="match status" value="1"/>
</dbReference>
<accession>A0AAF0FHU5</accession>
<protein>
    <submittedName>
        <fullName evidence="2">Terminase large subunit</fullName>
    </submittedName>
</protein>
<evidence type="ECO:0000313" key="3">
    <source>
        <dbReference type="Proteomes" id="UP001218881"/>
    </source>
</evidence>
<gene>
    <name evidence="2" type="ORF">ParaKuw1_00014</name>
</gene>